<evidence type="ECO:0000256" key="4">
    <source>
        <dbReference type="ARBA" id="ARBA00023239"/>
    </source>
</evidence>
<reference evidence="6" key="1">
    <citation type="submission" date="2020-02" db="EMBL/GenBank/DDBJ databases">
        <authorList>
            <person name="Meier V. D."/>
        </authorList>
    </citation>
    <scope>NUCLEOTIDE SEQUENCE</scope>
    <source>
        <strain evidence="6">AVDCRST_MAG35</strain>
    </source>
</reference>
<dbReference type="NCBIfam" id="NF041359">
    <property type="entry name" value="GntG_guanitoxin"/>
    <property type="match status" value="1"/>
</dbReference>
<dbReference type="SUPFAM" id="SSF53383">
    <property type="entry name" value="PLP-dependent transferases"/>
    <property type="match status" value="1"/>
</dbReference>
<keyword evidence="4 6" id="KW-0456">Lyase</keyword>
<dbReference type="PANTHER" id="PTHR48097">
    <property type="entry name" value="L-THREONINE ALDOLASE-RELATED"/>
    <property type="match status" value="1"/>
</dbReference>
<accession>A0A6J4PKI4</accession>
<comment type="cofactor">
    <cofactor evidence="1">
        <name>pyridoxal 5'-phosphate</name>
        <dbReference type="ChEBI" id="CHEBI:597326"/>
    </cofactor>
</comment>
<dbReference type="PANTHER" id="PTHR48097:SF9">
    <property type="entry name" value="L-THREONINE ALDOLASE"/>
    <property type="match status" value="1"/>
</dbReference>
<evidence type="ECO:0000256" key="3">
    <source>
        <dbReference type="ARBA" id="ARBA00022898"/>
    </source>
</evidence>
<keyword evidence="3" id="KW-0663">Pyridoxal phosphate</keyword>
<sequence length="260" mass="26245">MSAPVVADLRSDTLTRPTAAMRAAMVDAPVGDDVYGEDPTVAELEARVAALLGHEAALFTPTGSMANVLATSLLVPPGQELLCDAAAHVVRAELGAHGAVNGITTRTWPAPRGLLDDAALAAVGAMMAPDAGPYLVSTAAVAVEDTHNFGGGTVQPLEALRALRRLTADAGVTVHLDGARLWNAAVADPGPTTEALAVAGACADTVSVSLSKGLGAPVGSLLASTAERVAQARVRRKRLGGGMRQVGMLAAAGLHALDHH</sequence>
<gene>
    <name evidence="6" type="ORF">AVDCRST_MAG35-1673</name>
</gene>
<dbReference type="GO" id="GO:0005829">
    <property type="term" value="C:cytosol"/>
    <property type="evidence" value="ECO:0007669"/>
    <property type="project" value="TreeGrafter"/>
</dbReference>
<dbReference type="InterPro" id="IPR023603">
    <property type="entry name" value="Low_specificity_L-TA-like"/>
</dbReference>
<dbReference type="GO" id="GO:0006567">
    <property type="term" value="P:L-threonine catabolic process"/>
    <property type="evidence" value="ECO:0007669"/>
    <property type="project" value="TreeGrafter"/>
</dbReference>
<evidence type="ECO:0000256" key="2">
    <source>
        <dbReference type="ARBA" id="ARBA00006966"/>
    </source>
</evidence>
<dbReference type="InterPro" id="IPR015421">
    <property type="entry name" value="PyrdxlP-dep_Trfase_major"/>
</dbReference>
<dbReference type="EC" id="4.1.2.48" evidence="6"/>
<dbReference type="Gene3D" id="3.40.640.10">
    <property type="entry name" value="Type I PLP-dependent aspartate aminotransferase-like (Major domain)"/>
    <property type="match status" value="1"/>
</dbReference>
<feature type="non-terminal residue" evidence="6">
    <location>
        <position position="260"/>
    </location>
</feature>
<proteinExistence type="inferred from homology"/>
<dbReference type="InterPro" id="IPR015424">
    <property type="entry name" value="PyrdxlP-dep_Trfase"/>
</dbReference>
<evidence type="ECO:0000259" key="5">
    <source>
        <dbReference type="Pfam" id="PF01212"/>
    </source>
</evidence>
<evidence type="ECO:0000256" key="1">
    <source>
        <dbReference type="ARBA" id="ARBA00001933"/>
    </source>
</evidence>
<dbReference type="GO" id="GO:0008732">
    <property type="term" value="F:L-allo-threonine aldolase activity"/>
    <property type="evidence" value="ECO:0007669"/>
    <property type="project" value="TreeGrafter"/>
</dbReference>
<feature type="domain" description="Aromatic amino acid beta-eliminating lyase/threonine aldolase" evidence="5">
    <location>
        <begin position="8"/>
        <end position="260"/>
    </location>
</feature>
<name>A0A6J4PKI4_9ACTN</name>
<evidence type="ECO:0000313" key="6">
    <source>
        <dbReference type="EMBL" id="CAA9415284.1"/>
    </source>
</evidence>
<dbReference type="AlphaFoldDB" id="A0A6J4PKI4"/>
<dbReference type="Pfam" id="PF01212">
    <property type="entry name" value="Beta_elim_lyase"/>
    <property type="match status" value="1"/>
</dbReference>
<organism evidence="6">
    <name type="scientific">uncultured Quadrisphaera sp</name>
    <dbReference type="NCBI Taxonomy" id="904978"/>
    <lineage>
        <taxon>Bacteria</taxon>
        <taxon>Bacillati</taxon>
        <taxon>Actinomycetota</taxon>
        <taxon>Actinomycetes</taxon>
        <taxon>Kineosporiales</taxon>
        <taxon>Kineosporiaceae</taxon>
        <taxon>Quadrisphaera</taxon>
        <taxon>environmental samples</taxon>
    </lineage>
</organism>
<dbReference type="FunFam" id="3.40.640.10:FF:000030">
    <property type="entry name" value="Low-specificity L-threonine aldolase"/>
    <property type="match status" value="1"/>
</dbReference>
<dbReference type="EMBL" id="CADCUY010000344">
    <property type="protein sequence ID" value="CAA9415284.1"/>
    <property type="molecule type" value="Genomic_DNA"/>
</dbReference>
<dbReference type="GO" id="GO:0006545">
    <property type="term" value="P:glycine biosynthetic process"/>
    <property type="evidence" value="ECO:0007669"/>
    <property type="project" value="TreeGrafter"/>
</dbReference>
<comment type="similarity">
    <text evidence="2">Belongs to the threonine aldolase family.</text>
</comment>
<dbReference type="InterPro" id="IPR001597">
    <property type="entry name" value="ArAA_b-elim_lyase/Thr_aldolase"/>
</dbReference>
<protein>
    <submittedName>
        <fullName evidence="6">Low-specificity L-threonine aldolase</fullName>
        <ecNumber evidence="6">4.1.2.48</ecNumber>
    </submittedName>
</protein>